<name>A0ABN0DRJ4_9FIRM</name>
<keyword evidence="4" id="KW-1185">Reference proteome</keyword>
<evidence type="ECO:0000256" key="1">
    <source>
        <dbReference type="SAM" id="Coils"/>
    </source>
</evidence>
<proteinExistence type="predicted"/>
<feature type="coiled-coil region" evidence="1">
    <location>
        <begin position="73"/>
        <end position="100"/>
    </location>
</feature>
<protein>
    <recommendedName>
        <fullName evidence="5">Cell division protein FtsL</fullName>
    </recommendedName>
</protein>
<keyword evidence="2" id="KW-0472">Membrane</keyword>
<sequence>MLARKEDAYLYDIPVPAEAAPAVQAEVPREPLLRHQLNTNLRNCLRAVFFLVACGAMAVTLLGGIGAKSGYTLLETQQKAEQLEQENERLKIEIAQLKSPSRIESIAVQELHMQVPQNIYFSHEGE</sequence>
<reference evidence="3 4" key="1">
    <citation type="submission" date="2011-08" db="EMBL/GenBank/DDBJ databases">
        <title>The Genome Sequence of Selenomonas noxia F0398.</title>
        <authorList>
            <consortium name="The Broad Institute Genome Sequencing Platform"/>
            <person name="Earl A."/>
            <person name="Ward D."/>
            <person name="Feldgarden M."/>
            <person name="Gevers D."/>
            <person name="Izard J."/>
            <person name="Ganesan A."/>
            <person name="Blanton J.M."/>
            <person name="Baranova O.V."/>
            <person name="Tanner A.C."/>
            <person name="Dewhirst F.E."/>
            <person name="Young S.K."/>
            <person name="Zeng Q."/>
            <person name="Gargeya S."/>
            <person name="Fitzgerald M."/>
            <person name="Haas B."/>
            <person name="Abouelleil A."/>
            <person name="Alvarado L."/>
            <person name="Arachchi H.M."/>
            <person name="Berlin A."/>
            <person name="Brown A."/>
            <person name="Chapman S.B."/>
            <person name="Chen Z."/>
            <person name="Dunbar C."/>
            <person name="Freedman E."/>
            <person name="Gearin G."/>
            <person name="Gellesch M."/>
            <person name="Goldberg J."/>
            <person name="Griggs A."/>
            <person name="Gujja S."/>
            <person name="Heiman D."/>
            <person name="Howarth C."/>
            <person name="Larson L."/>
            <person name="Lui A."/>
            <person name="MacDonald P.J.P."/>
            <person name="Montmayeur A."/>
            <person name="Murphy C."/>
            <person name="Neiman D."/>
            <person name="Pearson M."/>
            <person name="Priest M."/>
            <person name="Roberts A."/>
            <person name="Saif S."/>
            <person name="Shea T."/>
            <person name="Shenoy N."/>
            <person name="Sisk P."/>
            <person name="Stolte C."/>
            <person name="Sykes S."/>
            <person name="Wortman J."/>
            <person name="Nusbaum C."/>
            <person name="Birren B."/>
        </authorList>
    </citation>
    <scope>NUCLEOTIDE SEQUENCE [LARGE SCALE GENOMIC DNA]</scope>
    <source>
        <strain evidence="3 4">F0398</strain>
    </source>
</reference>
<dbReference type="InterPro" id="IPR007060">
    <property type="entry name" value="FtsL/DivIC"/>
</dbReference>
<organism evidence="3 4">
    <name type="scientific">Selenomonas noxia F0398</name>
    <dbReference type="NCBI Taxonomy" id="702437"/>
    <lineage>
        <taxon>Bacteria</taxon>
        <taxon>Bacillati</taxon>
        <taxon>Bacillota</taxon>
        <taxon>Negativicutes</taxon>
        <taxon>Selenomonadales</taxon>
        <taxon>Selenomonadaceae</taxon>
        <taxon>Selenomonas</taxon>
    </lineage>
</organism>
<gene>
    <name evidence="3" type="ORF">HMPREF9432_00131</name>
</gene>
<keyword evidence="2" id="KW-1133">Transmembrane helix</keyword>
<dbReference type="RefSeq" id="WP_006694503.1">
    <property type="nucleotide sequence ID" value="NZ_JH376857.1"/>
</dbReference>
<dbReference type="Proteomes" id="UP000003175">
    <property type="component" value="Unassembled WGS sequence"/>
</dbReference>
<accession>A0ABN0DRJ4</accession>
<evidence type="ECO:0000313" key="4">
    <source>
        <dbReference type="Proteomes" id="UP000003175"/>
    </source>
</evidence>
<feature type="transmembrane region" description="Helical" evidence="2">
    <location>
        <begin position="44"/>
        <end position="65"/>
    </location>
</feature>
<dbReference type="EMBL" id="ADGH01000003">
    <property type="protein sequence ID" value="EHG25630.1"/>
    <property type="molecule type" value="Genomic_DNA"/>
</dbReference>
<dbReference type="GeneID" id="32475844"/>
<comment type="caution">
    <text evidence="3">The sequence shown here is derived from an EMBL/GenBank/DDBJ whole genome shotgun (WGS) entry which is preliminary data.</text>
</comment>
<keyword evidence="1" id="KW-0175">Coiled coil</keyword>
<dbReference type="Pfam" id="PF04977">
    <property type="entry name" value="DivIC"/>
    <property type="match status" value="1"/>
</dbReference>
<evidence type="ECO:0000313" key="3">
    <source>
        <dbReference type="EMBL" id="EHG25630.1"/>
    </source>
</evidence>
<evidence type="ECO:0000256" key="2">
    <source>
        <dbReference type="SAM" id="Phobius"/>
    </source>
</evidence>
<evidence type="ECO:0008006" key="5">
    <source>
        <dbReference type="Google" id="ProtNLM"/>
    </source>
</evidence>
<keyword evidence="2" id="KW-0812">Transmembrane</keyword>